<accession>D5ELQ3</accession>
<sequence>MKKISLSLALCASSAVSVSAYNVVLVTGLANHMADDWYGVLDSHFDFGGADTLSFGAYDNYSGAAITDLENADLIVVSRTTVSDNYIQTGEAAYWNSLSSSMILANRFLARDQRFGWASENDVSVGSDTGSETDVSAAGSAFFGLSGAGGYDLMDAGFDSVGLLNGTNSFGDGEVFGEISGFGFSSVHWAAGDLTANGVSLGGERLFFGAEVGFSLTADGLTAVETAFDKMVVPEPSQYAMLVGLLGLGFTLLRRRA</sequence>
<dbReference type="KEGG" id="caa:Caka_0201"/>
<feature type="signal peptide" evidence="1">
    <location>
        <begin position="1"/>
        <end position="20"/>
    </location>
</feature>
<dbReference type="EMBL" id="CP001998">
    <property type="protein sequence ID" value="ADE53228.1"/>
    <property type="molecule type" value="Genomic_DNA"/>
</dbReference>
<name>D5ELQ3_CORAD</name>
<gene>
    <name evidence="2" type="ordered locus">Caka_0201</name>
</gene>
<evidence type="ECO:0000313" key="2">
    <source>
        <dbReference type="EMBL" id="ADE53228.1"/>
    </source>
</evidence>
<evidence type="ECO:0000313" key="3">
    <source>
        <dbReference type="Proteomes" id="UP000000925"/>
    </source>
</evidence>
<dbReference type="Proteomes" id="UP000000925">
    <property type="component" value="Chromosome"/>
</dbReference>
<dbReference type="STRING" id="583355.Caka_0201"/>
<dbReference type="HOGENOM" id="CLU_1080581_0_0_0"/>
<dbReference type="NCBIfam" id="TIGR02595">
    <property type="entry name" value="PEP_CTERM"/>
    <property type="match status" value="1"/>
</dbReference>
<feature type="chain" id="PRO_5003071264" description="PEP-CTERM protein-sorting domain-containing protein" evidence="1">
    <location>
        <begin position="21"/>
        <end position="257"/>
    </location>
</feature>
<keyword evidence="3" id="KW-1185">Reference proteome</keyword>
<proteinExistence type="predicted"/>
<evidence type="ECO:0000256" key="1">
    <source>
        <dbReference type="SAM" id="SignalP"/>
    </source>
</evidence>
<reference evidence="2 3" key="1">
    <citation type="journal article" date="2010" name="Stand. Genomic Sci.">
        <title>Complete genome sequence of Coraliomargarita akajimensis type strain (04OKA010-24).</title>
        <authorList>
            <person name="Mavromatis K."/>
            <person name="Abt B."/>
            <person name="Brambilla E."/>
            <person name="Lapidus A."/>
            <person name="Copeland A."/>
            <person name="Deshpande S."/>
            <person name="Nolan M."/>
            <person name="Lucas S."/>
            <person name="Tice H."/>
            <person name="Cheng J.F."/>
            <person name="Han C."/>
            <person name="Detter J.C."/>
            <person name="Woyke T."/>
            <person name="Goodwin L."/>
            <person name="Pitluck S."/>
            <person name="Held B."/>
            <person name="Brettin T."/>
            <person name="Tapia R."/>
            <person name="Ivanova N."/>
            <person name="Mikhailova N."/>
            <person name="Pati A."/>
            <person name="Liolios K."/>
            <person name="Chen A."/>
            <person name="Palaniappan K."/>
            <person name="Land M."/>
            <person name="Hauser L."/>
            <person name="Chang Y.J."/>
            <person name="Jeffries C.D."/>
            <person name="Rohde M."/>
            <person name="Goker M."/>
            <person name="Bristow J."/>
            <person name="Eisen J.A."/>
            <person name="Markowitz V."/>
            <person name="Hugenholtz P."/>
            <person name="Klenk H.P."/>
            <person name="Kyrpides N.C."/>
        </authorList>
    </citation>
    <scope>NUCLEOTIDE SEQUENCE [LARGE SCALE GENOMIC DNA]</scope>
    <source>
        <strain evidence="3">DSM 45221 / IAM 15411 / JCM 23193 / KCTC 12865</strain>
    </source>
</reference>
<dbReference type="AlphaFoldDB" id="D5ELQ3"/>
<dbReference type="InterPro" id="IPR013424">
    <property type="entry name" value="Ice-binding_C"/>
</dbReference>
<organism evidence="2 3">
    <name type="scientific">Coraliomargarita akajimensis (strain DSM 45221 / IAM 15411 / JCM 23193 / KCTC 12865 / 04OKA010-24)</name>
    <dbReference type="NCBI Taxonomy" id="583355"/>
    <lineage>
        <taxon>Bacteria</taxon>
        <taxon>Pseudomonadati</taxon>
        <taxon>Verrucomicrobiota</taxon>
        <taxon>Opitutia</taxon>
        <taxon>Puniceicoccales</taxon>
        <taxon>Coraliomargaritaceae</taxon>
        <taxon>Coraliomargarita</taxon>
    </lineage>
</organism>
<evidence type="ECO:0008006" key="4">
    <source>
        <dbReference type="Google" id="ProtNLM"/>
    </source>
</evidence>
<dbReference type="RefSeq" id="WP_013041954.1">
    <property type="nucleotide sequence ID" value="NC_014008.1"/>
</dbReference>
<keyword evidence="1" id="KW-0732">Signal</keyword>
<protein>
    <recommendedName>
        <fullName evidence="4">PEP-CTERM protein-sorting domain-containing protein</fullName>
    </recommendedName>
</protein>